<accession>D1W4S2</accession>
<comment type="caution">
    <text evidence="1">The sequence shown here is derived from an EMBL/GenBank/DDBJ whole genome shotgun (WGS) entry which is preliminary data.</text>
</comment>
<reference evidence="1 2" key="1">
    <citation type="submission" date="2009-12" db="EMBL/GenBank/DDBJ databases">
        <title>Genome Sequence of Prevotella buccalis ATCC 35310.</title>
        <authorList>
            <person name="Durkin A.S."/>
            <person name="Madupu R."/>
            <person name="Torralba M."/>
            <person name="Methe B."/>
            <person name="Sutton G."/>
            <person name="Strausberg R.L."/>
            <person name="Nelson K.E."/>
        </authorList>
    </citation>
    <scope>NUCLEOTIDE SEQUENCE [LARGE SCALE GENOMIC DNA]</scope>
    <source>
        <strain evidence="1 2">ATCC 35310</strain>
    </source>
</reference>
<name>D1W4S2_9BACT</name>
<proteinExistence type="predicted"/>
<dbReference type="EMBL" id="ADEG01000041">
    <property type="protein sequence ID" value="EFA92453.1"/>
    <property type="molecule type" value="Genomic_DNA"/>
</dbReference>
<organism evidence="1 2">
    <name type="scientific">Hoylesella buccalis ATCC 35310</name>
    <dbReference type="NCBI Taxonomy" id="679190"/>
    <lineage>
        <taxon>Bacteria</taxon>
        <taxon>Pseudomonadati</taxon>
        <taxon>Bacteroidota</taxon>
        <taxon>Bacteroidia</taxon>
        <taxon>Bacteroidales</taxon>
        <taxon>Prevotellaceae</taxon>
        <taxon>Hoylesella</taxon>
    </lineage>
</organism>
<dbReference type="AlphaFoldDB" id="D1W4S2"/>
<gene>
    <name evidence="1" type="ORF">HMPREF0650_2150</name>
</gene>
<protein>
    <submittedName>
        <fullName evidence="1">Uncharacterized protein</fullName>
    </submittedName>
</protein>
<evidence type="ECO:0000313" key="1">
    <source>
        <dbReference type="EMBL" id="EFA92453.1"/>
    </source>
</evidence>
<dbReference type="Proteomes" id="UP000005283">
    <property type="component" value="Unassembled WGS sequence"/>
</dbReference>
<evidence type="ECO:0000313" key="2">
    <source>
        <dbReference type="Proteomes" id="UP000005283"/>
    </source>
</evidence>
<keyword evidence="2" id="KW-1185">Reference proteome</keyword>
<sequence>MNPNPMYVKSCFNAFFALKLVTGVRMGDGVNAVVSVTAEKTAFDSSKNSVTHTMN</sequence>